<dbReference type="InterPro" id="IPR012334">
    <property type="entry name" value="Pectin_lyas_fold"/>
</dbReference>
<reference evidence="3 4" key="1">
    <citation type="submission" date="2023-08" db="EMBL/GenBank/DDBJ databases">
        <title>Black Yeasts Isolated from many extreme environments.</title>
        <authorList>
            <person name="Coleine C."/>
            <person name="Stajich J.E."/>
            <person name="Selbmann L."/>
        </authorList>
    </citation>
    <scope>NUCLEOTIDE SEQUENCE [LARGE SCALE GENOMIC DNA]</scope>
    <source>
        <strain evidence="3 4">CCFEE 5910</strain>
    </source>
</reference>
<dbReference type="InterPro" id="IPR039279">
    <property type="entry name" value="QRT3-like"/>
</dbReference>
<evidence type="ECO:0000313" key="4">
    <source>
        <dbReference type="Proteomes" id="UP001309876"/>
    </source>
</evidence>
<sequence length="813" mass="89101">MSIMKASRFLPLIFALSSLSSAQWWLGQYNHIGKVAFQPDPNYKAWRNVLDYGCDNTGVVDATQCINDAIQDPGSRCGGGDVIRGTYCESSTITPALVYFPSGTYRVSGNLVMYYKTQIVGDAVNPPTFKVDANYKNDIGLAVFDSNIYIPDASGAQWHANQNNFFRQLRNVIIDMTEAPTFATGIHWQVAQATHLNNVRIRMRPKGFPGNEQQGIYAENGSGGFMSDIFIEGGKIGATLGAQQFTTRNLQISNSATAIQMVFDWVWLYTDLKITGCDVGLDMSSGGFSNQAIGSVIVADSSIQATQGILTPYAPGYSSPQSAGSLMLENVDFTGTPQAVAAAGGTASRTILAGNQKIDLWAQGNAWTTAAQPLNGQTFNGTTCSYGNTTEERRTAQEITIQRSLSPIERPAPLVDANGKWFSRSKPQYEDFSLSQISSALGSGLAGDGQTDDTVAMQNFLNSCSSSGNICYFDKGAYIITDTVNVPSNIRIVGELYSIIMGTGPNFQDVNNPRPMWRVGNRGDVGNVEIQDLMWETRGPTPGAVCMEWNVKAASPGSAGMWDAHFRIGSTAGTDLQQDRCIKTPEIPVLADDPKVAECTAAFLLLHITSDGNGYFENIWGWVSDHELDMDTRAQTNIYNGRGFLIEGDGPNWLWGTSTEHSTLYNYQWQNTRNTFAGVIQTETAYYQGNPDALIPFVPQERWGDPTFADCEQRNCARTWGARFVNSSDIYVYGSGLYNFFENYNTPICLGTETCQERMVDIQNSNNIYLWAFSTKGSEFMVSYESTPLLSWSVNRAGFCATAILFELADDES</sequence>
<feature type="domain" description="Rhamnogalacturonase A/B/Epimerase-like pectate lyase" evidence="2">
    <location>
        <begin position="46"/>
        <end position="282"/>
    </location>
</feature>
<dbReference type="InterPro" id="IPR024535">
    <property type="entry name" value="RHGA/B-epi-like_pectate_lyase"/>
</dbReference>
<dbReference type="InterPro" id="IPR011050">
    <property type="entry name" value="Pectin_lyase_fold/virulence"/>
</dbReference>
<evidence type="ECO:0000256" key="1">
    <source>
        <dbReference type="SAM" id="SignalP"/>
    </source>
</evidence>
<evidence type="ECO:0000259" key="2">
    <source>
        <dbReference type="Pfam" id="PF12708"/>
    </source>
</evidence>
<keyword evidence="1" id="KW-0732">Signal</keyword>
<organism evidence="3 4">
    <name type="scientific">Lithohypha guttulata</name>
    <dbReference type="NCBI Taxonomy" id="1690604"/>
    <lineage>
        <taxon>Eukaryota</taxon>
        <taxon>Fungi</taxon>
        <taxon>Dikarya</taxon>
        <taxon>Ascomycota</taxon>
        <taxon>Pezizomycotina</taxon>
        <taxon>Eurotiomycetes</taxon>
        <taxon>Chaetothyriomycetidae</taxon>
        <taxon>Chaetothyriales</taxon>
        <taxon>Trichomeriaceae</taxon>
        <taxon>Lithohypha</taxon>
    </lineage>
</organism>
<evidence type="ECO:0000313" key="3">
    <source>
        <dbReference type="EMBL" id="KAK5086388.1"/>
    </source>
</evidence>
<dbReference type="GO" id="GO:0004650">
    <property type="term" value="F:polygalacturonase activity"/>
    <property type="evidence" value="ECO:0007669"/>
    <property type="project" value="InterPro"/>
</dbReference>
<name>A0AAN7T0T4_9EURO</name>
<feature type="signal peptide" evidence="1">
    <location>
        <begin position="1"/>
        <end position="22"/>
    </location>
</feature>
<dbReference type="CDD" id="cd23668">
    <property type="entry name" value="GH55_beta13glucanase-like"/>
    <property type="match status" value="1"/>
</dbReference>
<feature type="domain" description="Rhamnogalacturonase A/B/Epimerase-like pectate lyase" evidence="2">
    <location>
        <begin position="443"/>
        <end position="496"/>
    </location>
</feature>
<feature type="chain" id="PRO_5042844564" description="Rhamnogalacturonase A/B/Epimerase-like pectate lyase domain-containing protein" evidence="1">
    <location>
        <begin position="23"/>
        <end position="813"/>
    </location>
</feature>
<dbReference type="PANTHER" id="PTHR33928:SF2">
    <property type="entry name" value="PECTATE LYASE SUPERFAMILY PROTEIN DOMAIN-CONTAINING PROTEIN-RELATED"/>
    <property type="match status" value="1"/>
</dbReference>
<dbReference type="PANTHER" id="PTHR33928">
    <property type="entry name" value="POLYGALACTURONASE QRT3"/>
    <property type="match status" value="1"/>
</dbReference>
<proteinExistence type="predicted"/>
<dbReference type="AlphaFoldDB" id="A0AAN7T0T4"/>
<keyword evidence="4" id="KW-1185">Reference proteome</keyword>
<dbReference type="SUPFAM" id="SSF51126">
    <property type="entry name" value="Pectin lyase-like"/>
    <property type="match status" value="2"/>
</dbReference>
<accession>A0AAN7T0T4</accession>
<dbReference type="Proteomes" id="UP001309876">
    <property type="component" value="Unassembled WGS sequence"/>
</dbReference>
<gene>
    <name evidence="3" type="ORF">LTR05_003556</name>
</gene>
<comment type="caution">
    <text evidence="3">The sequence shown here is derived from an EMBL/GenBank/DDBJ whole genome shotgun (WGS) entry which is preliminary data.</text>
</comment>
<dbReference type="EMBL" id="JAVRRJ010000003">
    <property type="protein sequence ID" value="KAK5086388.1"/>
    <property type="molecule type" value="Genomic_DNA"/>
</dbReference>
<dbReference type="Gene3D" id="2.160.20.10">
    <property type="entry name" value="Single-stranded right-handed beta-helix, Pectin lyase-like"/>
    <property type="match status" value="2"/>
</dbReference>
<protein>
    <recommendedName>
        <fullName evidence="2">Rhamnogalacturonase A/B/Epimerase-like pectate lyase domain-containing protein</fullName>
    </recommendedName>
</protein>
<dbReference type="Pfam" id="PF12708">
    <property type="entry name" value="Pect-lyase_RHGA_epim"/>
    <property type="match status" value="2"/>
</dbReference>